<comment type="subcellular location">
    <subcellularLocation>
        <location evidence="1 10">Cell outer membrane</location>
        <topology evidence="1 10">Multi-pass membrane protein</topology>
    </subcellularLocation>
</comment>
<name>Z4WWQ5_9PORP</name>
<evidence type="ECO:0000259" key="12">
    <source>
        <dbReference type="Pfam" id="PF00593"/>
    </source>
</evidence>
<dbReference type="Gene3D" id="2.40.170.20">
    <property type="entry name" value="TonB-dependent receptor, beta-barrel domain"/>
    <property type="match status" value="1"/>
</dbReference>
<dbReference type="InterPro" id="IPR000531">
    <property type="entry name" value="Beta-barrel_TonB"/>
</dbReference>
<keyword evidence="6 11" id="KW-0798">TonB box</keyword>
<keyword evidence="3 10" id="KW-1134">Transmembrane beta strand</keyword>
<feature type="domain" description="TonB-dependent receptor plug" evidence="13">
    <location>
        <begin position="38"/>
        <end position="129"/>
    </location>
</feature>
<dbReference type="InterPro" id="IPR012910">
    <property type="entry name" value="Plug_dom"/>
</dbReference>
<dbReference type="PANTHER" id="PTHR30069:SF29">
    <property type="entry name" value="HEMOGLOBIN AND HEMOGLOBIN-HAPTOGLOBIN-BINDING PROTEIN 1-RELATED"/>
    <property type="match status" value="1"/>
</dbReference>
<evidence type="ECO:0000313" key="15">
    <source>
        <dbReference type="Proteomes" id="UP000023482"/>
    </source>
</evidence>
<dbReference type="GO" id="GO:0044718">
    <property type="term" value="P:siderophore transmembrane transport"/>
    <property type="evidence" value="ECO:0007669"/>
    <property type="project" value="TreeGrafter"/>
</dbReference>
<comment type="caution">
    <text evidence="14">The sequence shown here is derived from an EMBL/GenBank/DDBJ whole genome shotgun (WGS) entry which is preliminary data.</text>
</comment>
<evidence type="ECO:0000313" key="14">
    <source>
        <dbReference type="EMBL" id="EWC93237.1"/>
    </source>
</evidence>
<dbReference type="Pfam" id="PF07715">
    <property type="entry name" value="Plug"/>
    <property type="match status" value="1"/>
</dbReference>
<evidence type="ECO:0000256" key="8">
    <source>
        <dbReference type="ARBA" id="ARBA00023170"/>
    </source>
</evidence>
<evidence type="ECO:0000259" key="13">
    <source>
        <dbReference type="Pfam" id="PF07715"/>
    </source>
</evidence>
<evidence type="ECO:0000256" key="4">
    <source>
        <dbReference type="ARBA" id="ARBA00022692"/>
    </source>
</evidence>
<protein>
    <submittedName>
        <fullName evidence="14">TonB-dependent receptor</fullName>
    </submittedName>
</protein>
<dbReference type="PROSITE" id="PS52016">
    <property type="entry name" value="TONB_DEPENDENT_REC_3"/>
    <property type="match status" value="1"/>
</dbReference>
<evidence type="ECO:0000256" key="11">
    <source>
        <dbReference type="RuleBase" id="RU003357"/>
    </source>
</evidence>
<evidence type="ECO:0000256" key="6">
    <source>
        <dbReference type="ARBA" id="ARBA00023077"/>
    </source>
</evidence>
<dbReference type="Pfam" id="PF00593">
    <property type="entry name" value="TonB_dep_Rec_b-barrel"/>
    <property type="match status" value="1"/>
</dbReference>
<dbReference type="GO" id="GO:0009279">
    <property type="term" value="C:cell outer membrane"/>
    <property type="evidence" value="ECO:0007669"/>
    <property type="project" value="UniProtKB-SubCell"/>
</dbReference>
<dbReference type="Gene3D" id="2.170.130.10">
    <property type="entry name" value="TonB-dependent receptor, plug domain"/>
    <property type="match status" value="1"/>
</dbReference>
<evidence type="ECO:0000256" key="9">
    <source>
        <dbReference type="ARBA" id="ARBA00023237"/>
    </source>
</evidence>
<evidence type="ECO:0000256" key="1">
    <source>
        <dbReference type="ARBA" id="ARBA00004571"/>
    </source>
</evidence>
<keyword evidence="7 10" id="KW-0472">Membrane</keyword>
<feature type="domain" description="TonB-dependent receptor-like beta-barrel" evidence="12">
    <location>
        <begin position="219"/>
        <end position="633"/>
    </location>
</feature>
<organism evidence="14 15">
    <name type="scientific">Porphyromonas catoniae ATCC 51270</name>
    <dbReference type="NCBI Taxonomy" id="887901"/>
    <lineage>
        <taxon>Bacteria</taxon>
        <taxon>Pseudomonadati</taxon>
        <taxon>Bacteroidota</taxon>
        <taxon>Bacteroidia</taxon>
        <taxon>Bacteroidales</taxon>
        <taxon>Porphyromonadaceae</taxon>
        <taxon>Porphyromonas</taxon>
    </lineage>
</organism>
<keyword evidence="4 10" id="KW-0812">Transmembrane</keyword>
<accession>Z4WWQ5</accession>
<dbReference type="SUPFAM" id="SSF56935">
    <property type="entry name" value="Porins"/>
    <property type="match status" value="1"/>
</dbReference>
<keyword evidence="2 10" id="KW-0813">Transport</keyword>
<dbReference type="InterPro" id="IPR036942">
    <property type="entry name" value="Beta-barrel_TonB_sf"/>
</dbReference>
<dbReference type="PANTHER" id="PTHR30069">
    <property type="entry name" value="TONB-DEPENDENT OUTER MEMBRANE RECEPTOR"/>
    <property type="match status" value="1"/>
</dbReference>
<dbReference type="InterPro" id="IPR039426">
    <property type="entry name" value="TonB-dep_rcpt-like"/>
</dbReference>
<dbReference type="PATRIC" id="fig|887901.3.peg.214"/>
<evidence type="ECO:0000256" key="7">
    <source>
        <dbReference type="ARBA" id="ARBA00023136"/>
    </source>
</evidence>
<dbReference type="GO" id="GO:0015344">
    <property type="term" value="F:siderophore uptake transmembrane transporter activity"/>
    <property type="evidence" value="ECO:0007669"/>
    <property type="project" value="TreeGrafter"/>
</dbReference>
<reference evidence="14 15" key="1">
    <citation type="submission" date="2014-01" db="EMBL/GenBank/DDBJ databases">
        <authorList>
            <person name="Durkin A.S."/>
            <person name="McCorrison J."/>
            <person name="Torralba M."/>
            <person name="Gillis M."/>
            <person name="Haft D.H."/>
            <person name="Methe B."/>
            <person name="Sutton G."/>
            <person name="Nelson K.E."/>
        </authorList>
    </citation>
    <scope>NUCLEOTIDE SEQUENCE [LARGE SCALE GENOMIC DNA]</scope>
    <source>
        <strain evidence="14 15">ATCC 51270</strain>
    </source>
</reference>
<keyword evidence="9 10" id="KW-0998">Cell outer membrane</keyword>
<dbReference type="EMBL" id="JDFF01000008">
    <property type="protein sequence ID" value="EWC93237.1"/>
    <property type="molecule type" value="Genomic_DNA"/>
</dbReference>
<evidence type="ECO:0000256" key="3">
    <source>
        <dbReference type="ARBA" id="ARBA00022452"/>
    </source>
</evidence>
<dbReference type="AlphaFoldDB" id="Z4WWQ5"/>
<keyword evidence="5" id="KW-0732">Signal</keyword>
<proteinExistence type="inferred from homology"/>
<gene>
    <name evidence="14" type="ORF">HMPREF0636_1058</name>
</gene>
<keyword evidence="15" id="KW-1185">Reference proteome</keyword>
<evidence type="ECO:0000256" key="5">
    <source>
        <dbReference type="ARBA" id="ARBA00022729"/>
    </source>
</evidence>
<keyword evidence="8 14" id="KW-0675">Receptor</keyword>
<dbReference type="InterPro" id="IPR037066">
    <property type="entry name" value="Plug_dom_sf"/>
</dbReference>
<comment type="similarity">
    <text evidence="10 11">Belongs to the TonB-dependent receptor family.</text>
</comment>
<dbReference type="Proteomes" id="UP000023482">
    <property type="component" value="Unassembled WGS sequence"/>
</dbReference>
<evidence type="ECO:0000256" key="10">
    <source>
        <dbReference type="PROSITE-ProRule" id="PRU01360"/>
    </source>
</evidence>
<sequence>MFSLLSPTLGRAEAPSDSVHTLREVVVTARTLSRDVIPAQSLTGRDLQRLSAVSVADALRFFAGIQIKDYGGVGGLKTVNIRSMGSQHVGVFYDGLQLGNAQNGQIDLGRFSLDNMESVSIYNGQKSSILQPAKNYASASALYMTTRRPSFEGAKQDNLKVSLKVGSFSTLNPSVLWEHRLSRSVDLSVSSEYMYTTGRYRFRYRKKDGYDTTAIRHNGDVRALRAEVGLFGRIAEGDWKAKAYLYNSQRGYPGAFVREEPGKFRHEDRQWDNNFLLQGSLRKAFSPRYTALFSAKYAFDYLHYLSDPRLDVTTMYVNNHYYQQEGYISSAHDLTLTEAGHLALSNDIQWNTLRADLYNFAYPTRLSVLTALATDWSLGGLKAQASLLHTYIHDWAKSLDQVAPSKQEWTPTIVLSYKPFPSVVDLALRGFYKRIFRMPTFNDLYYTFIGNKYLKPEYTTQYDLGLVYTKDWGQGIFRHLELQVDGYLNYVDDKIIAMPTSNQFQWTMVNLGHVRIRGIDVSLESALNLGAFTTSARLTYTYQRAQDLTDPSDSYYGDQIPYIPWHSGSAILAFAWRGWDVNYSFIYTGERYNASANIRENHVQPWYTHDLSLSRSFKLYDNTFRLAAEVNNLLNQQYEVVRSYPMPGTSVKLKLEWLL</sequence>
<evidence type="ECO:0000256" key="2">
    <source>
        <dbReference type="ARBA" id="ARBA00022448"/>
    </source>
</evidence>